<dbReference type="Proteomes" id="UP001501442">
    <property type="component" value="Unassembled WGS sequence"/>
</dbReference>
<dbReference type="EMBL" id="BAABHK010000006">
    <property type="protein sequence ID" value="GAA4629121.1"/>
    <property type="molecule type" value="Genomic_DNA"/>
</dbReference>
<dbReference type="InterPro" id="IPR030678">
    <property type="entry name" value="Peptide/Ni-bd"/>
</dbReference>
<dbReference type="Gene3D" id="3.10.105.10">
    <property type="entry name" value="Dipeptide-binding Protein, Domain 3"/>
    <property type="match status" value="1"/>
</dbReference>
<name>A0ABP8UF75_9ACTN</name>
<protein>
    <submittedName>
        <fullName evidence="2">ABC transporter substrate-binding protein</fullName>
    </submittedName>
</protein>
<reference evidence="3" key="1">
    <citation type="journal article" date="2019" name="Int. J. Syst. Evol. Microbiol.">
        <title>The Global Catalogue of Microorganisms (GCM) 10K type strain sequencing project: providing services to taxonomists for standard genome sequencing and annotation.</title>
        <authorList>
            <consortium name="The Broad Institute Genomics Platform"/>
            <consortium name="The Broad Institute Genome Sequencing Center for Infectious Disease"/>
            <person name="Wu L."/>
            <person name="Ma J."/>
        </authorList>
    </citation>
    <scope>NUCLEOTIDE SEQUENCE [LARGE SCALE GENOMIC DNA]</scope>
    <source>
        <strain evidence="3">JCM 17939</strain>
    </source>
</reference>
<keyword evidence="3" id="KW-1185">Reference proteome</keyword>
<dbReference type="InterPro" id="IPR039424">
    <property type="entry name" value="SBP_5"/>
</dbReference>
<dbReference type="Pfam" id="PF00496">
    <property type="entry name" value="SBP_bac_5"/>
    <property type="match status" value="1"/>
</dbReference>
<dbReference type="PIRSF" id="PIRSF002741">
    <property type="entry name" value="MppA"/>
    <property type="match status" value="1"/>
</dbReference>
<sequence>MSWRMRAVAITAGLALTVTGCSGGAVRKAASGPTRPFVYSYNLNVVTDWDPATSYSNEIIAMQNIYESLTRYDAATKSVRPLLATRWTSAPDGRTWTFTLRDGVRFHDGNALTSAVAKASIERTIKLAGGAAYIWDAVKTIDTPDPRTLVFRLKYAAPLDLISASDYGAYIYDTTAPGGGGLKAYLDKGHDTGTGPYTVASWNKGQETELRLGQVKDYWGGWSGSHYTSVEFRDTPQVTTAWQQLRTGDVSFVGRLNPQLFAQAKGVRGLKTQATPSFQNLIAFFNTASGPLQDVTVRKAVQAAIDYDGMVAALKGSVTAASGVVPNGLIGATPGLEAHQNTAEAARLLNQAGYGPGKKQLTLSLTYAQGDDDQQTFVTLLSSALKGLNVTLRAKPMQWDAQWSQGKSGDPGKRQDIFVMYWYPDYPDAFGWFKNLFHSARPVSFNLTYLDDSGVDAAIERLPRLVATDRPQAQAAYAALQRTLLVDKAVAAPLYVQQYQRAYAGGIGGYTDNPAYPNVVFVHDLRPTG</sequence>
<accession>A0ABP8UF75</accession>
<proteinExistence type="predicted"/>
<gene>
    <name evidence="2" type="ORF">GCM10023196_048500</name>
</gene>
<dbReference type="PROSITE" id="PS51257">
    <property type="entry name" value="PROKAR_LIPOPROTEIN"/>
    <property type="match status" value="1"/>
</dbReference>
<evidence type="ECO:0000313" key="2">
    <source>
        <dbReference type="EMBL" id="GAA4629121.1"/>
    </source>
</evidence>
<dbReference type="Gene3D" id="3.40.190.10">
    <property type="entry name" value="Periplasmic binding protein-like II"/>
    <property type="match status" value="1"/>
</dbReference>
<evidence type="ECO:0000313" key="3">
    <source>
        <dbReference type="Proteomes" id="UP001501442"/>
    </source>
</evidence>
<evidence type="ECO:0000259" key="1">
    <source>
        <dbReference type="Pfam" id="PF00496"/>
    </source>
</evidence>
<dbReference type="CDD" id="cd08512">
    <property type="entry name" value="PBP2_NikA_DppA_OppA_like_7"/>
    <property type="match status" value="1"/>
</dbReference>
<comment type="caution">
    <text evidence="2">The sequence shown here is derived from an EMBL/GenBank/DDBJ whole genome shotgun (WGS) entry which is preliminary data.</text>
</comment>
<dbReference type="PANTHER" id="PTHR30290">
    <property type="entry name" value="PERIPLASMIC BINDING COMPONENT OF ABC TRANSPORTER"/>
    <property type="match status" value="1"/>
</dbReference>
<dbReference type="Gene3D" id="3.90.76.10">
    <property type="entry name" value="Dipeptide-binding Protein, Domain 1"/>
    <property type="match status" value="1"/>
</dbReference>
<dbReference type="RefSeq" id="WP_345433252.1">
    <property type="nucleotide sequence ID" value="NZ_BAABHK010000006.1"/>
</dbReference>
<dbReference type="SUPFAM" id="SSF53850">
    <property type="entry name" value="Periplasmic binding protein-like II"/>
    <property type="match status" value="1"/>
</dbReference>
<feature type="domain" description="Solute-binding protein family 5" evidence="1">
    <location>
        <begin position="79"/>
        <end position="440"/>
    </location>
</feature>
<organism evidence="2 3">
    <name type="scientific">Actinoallomurus vinaceus</name>
    <dbReference type="NCBI Taxonomy" id="1080074"/>
    <lineage>
        <taxon>Bacteria</taxon>
        <taxon>Bacillati</taxon>
        <taxon>Actinomycetota</taxon>
        <taxon>Actinomycetes</taxon>
        <taxon>Streptosporangiales</taxon>
        <taxon>Thermomonosporaceae</taxon>
        <taxon>Actinoallomurus</taxon>
    </lineage>
</organism>
<dbReference type="InterPro" id="IPR000914">
    <property type="entry name" value="SBP_5_dom"/>
</dbReference>